<keyword evidence="2" id="KW-0812">Transmembrane</keyword>
<evidence type="ECO:0000313" key="5">
    <source>
        <dbReference type="Proteomes" id="UP000585614"/>
    </source>
</evidence>
<evidence type="ECO:0000256" key="2">
    <source>
        <dbReference type="SAM" id="Phobius"/>
    </source>
</evidence>
<feature type="signal peptide" evidence="3">
    <location>
        <begin position="1"/>
        <end position="29"/>
    </location>
</feature>
<evidence type="ECO:0000256" key="1">
    <source>
        <dbReference type="SAM" id="MobiDB-lite"/>
    </source>
</evidence>
<comment type="caution">
    <text evidence="4">The sequence shown here is derived from an EMBL/GenBank/DDBJ whole genome shotgun (WGS) entry which is preliminary data.</text>
</comment>
<sequence length="519" mass="57181">MAQLAHCVRPTFSLHCCLLFLLASREAGAITFQKLHKAGESPTSDHLSPPTPGLVYSTPSDHAALHSRHSPPDRSKLTETHQPKHHCNTTHHLKFIHKPTDNPKSSTTHHVAPPTSEQNHSNQRKDPIIRNGRSVDSADSTETHKKLSDTKFPTQKPKSKTTCSKTTKSKTVTRNQNTSVTPSEITTITLDSKRTTSRKTTTVPHNSVNSEINKKPTHYSEKSTTVTKTSYKSVRTTERREKTNDHTTDANYKTTVASDKTLTKTNKREQPKETPRAPEKYTHTQANPTYRGKQSTTAHEEITTPPEMPTESRQNIHTKKSTPTKNTTPFPAKPSENSEKTTLATETIKGSIKPTENPAKNTAATETVRSPVKFTGDKSITTSCCHQEMSESTRLVSIGSFTVSTSSMELSSILSEAPGNKSHPHQNKHGSQGGLHVGETGESDSFPPWAIVIVVLVAVILLLVFLGLIFLVSYMTRTRRALTHTAEDNDPEDDGGPNSYPVYLMEQQTLGVGQIPSSR</sequence>
<feature type="compositionally biased region" description="Polar residues" evidence="1">
    <location>
        <begin position="102"/>
        <end position="121"/>
    </location>
</feature>
<feature type="compositionally biased region" description="Basic and acidic residues" evidence="1">
    <location>
        <begin position="70"/>
        <end position="82"/>
    </location>
</feature>
<reference evidence="4 5" key="1">
    <citation type="journal article" date="2020" name="Nature">
        <title>Six reference-quality genomes reveal evolution of bat adaptations.</title>
        <authorList>
            <person name="Jebb D."/>
            <person name="Huang Z."/>
            <person name="Pippel M."/>
            <person name="Hughes G.M."/>
            <person name="Lavrichenko K."/>
            <person name="Devanna P."/>
            <person name="Winkler S."/>
            <person name="Jermiin L.S."/>
            <person name="Skirmuntt E.C."/>
            <person name="Katzourakis A."/>
            <person name="Burkitt-Gray L."/>
            <person name="Ray D.A."/>
            <person name="Sullivan K.A.M."/>
            <person name="Roscito J.G."/>
            <person name="Kirilenko B.M."/>
            <person name="Davalos L.M."/>
            <person name="Corthals A.P."/>
            <person name="Power M.L."/>
            <person name="Jones G."/>
            <person name="Ransome R.D."/>
            <person name="Dechmann D.K.N."/>
            <person name="Locatelli A.G."/>
            <person name="Puechmaille S.J."/>
            <person name="Fedrigo O."/>
            <person name="Jarvis E.D."/>
            <person name="Hiller M."/>
            <person name="Vernes S.C."/>
            <person name="Myers E.W."/>
            <person name="Teeling E.C."/>
        </authorList>
    </citation>
    <scope>NUCLEOTIDE SEQUENCE [LARGE SCALE GENOMIC DNA]</scope>
    <source>
        <strain evidence="4">MRhiFer1</strain>
        <tissue evidence="4">Lung</tissue>
    </source>
</reference>
<feature type="compositionally biased region" description="Basic and acidic residues" evidence="1">
    <location>
        <begin position="235"/>
        <end position="248"/>
    </location>
</feature>
<evidence type="ECO:0000313" key="4">
    <source>
        <dbReference type="EMBL" id="KAF6364943.1"/>
    </source>
</evidence>
<feature type="compositionally biased region" description="Low complexity" evidence="1">
    <location>
        <begin position="222"/>
        <end position="234"/>
    </location>
</feature>
<protein>
    <submittedName>
        <fullName evidence="4">Mucin like 3</fullName>
    </submittedName>
</protein>
<feature type="compositionally biased region" description="Low complexity" evidence="1">
    <location>
        <begin position="154"/>
        <end position="173"/>
    </location>
</feature>
<evidence type="ECO:0000256" key="3">
    <source>
        <dbReference type="SAM" id="SignalP"/>
    </source>
</evidence>
<dbReference type="InterPro" id="IPR026623">
    <property type="entry name" value="MUCL3"/>
</dbReference>
<dbReference type="EMBL" id="JACAGC010000005">
    <property type="protein sequence ID" value="KAF6364943.1"/>
    <property type="molecule type" value="Genomic_DNA"/>
</dbReference>
<feature type="compositionally biased region" description="Polar residues" evidence="1">
    <location>
        <begin position="283"/>
        <end position="297"/>
    </location>
</feature>
<feature type="chain" id="PRO_5029712889" evidence="3">
    <location>
        <begin position="30"/>
        <end position="519"/>
    </location>
</feature>
<feature type="region of interest" description="Disordered" evidence="1">
    <location>
        <begin position="39"/>
        <end position="178"/>
    </location>
</feature>
<feature type="transmembrane region" description="Helical" evidence="2">
    <location>
        <begin position="449"/>
        <end position="472"/>
    </location>
</feature>
<keyword evidence="2" id="KW-0472">Membrane</keyword>
<proteinExistence type="predicted"/>
<dbReference type="PANTHER" id="PTHR22094:SF0">
    <property type="entry name" value="MUCIN-LIKE PROTEIN 3"/>
    <property type="match status" value="1"/>
</dbReference>
<feature type="region of interest" description="Disordered" evidence="1">
    <location>
        <begin position="415"/>
        <end position="440"/>
    </location>
</feature>
<keyword evidence="2" id="KW-1133">Transmembrane helix</keyword>
<organism evidence="4 5">
    <name type="scientific">Rhinolophus ferrumequinum</name>
    <name type="common">Greater horseshoe bat</name>
    <dbReference type="NCBI Taxonomy" id="59479"/>
    <lineage>
        <taxon>Eukaryota</taxon>
        <taxon>Metazoa</taxon>
        <taxon>Chordata</taxon>
        <taxon>Craniata</taxon>
        <taxon>Vertebrata</taxon>
        <taxon>Euteleostomi</taxon>
        <taxon>Mammalia</taxon>
        <taxon>Eutheria</taxon>
        <taxon>Laurasiatheria</taxon>
        <taxon>Chiroptera</taxon>
        <taxon>Yinpterochiroptera</taxon>
        <taxon>Rhinolophoidea</taxon>
        <taxon>Rhinolophidae</taxon>
        <taxon>Rhinolophinae</taxon>
        <taxon>Rhinolophus</taxon>
    </lineage>
</organism>
<keyword evidence="3" id="KW-0732">Signal</keyword>
<dbReference type="PANTHER" id="PTHR22094">
    <property type="entry name" value="DIFFUSE PANBRONCHIOLITIS CRITICAL REGION GENE 1"/>
    <property type="match status" value="1"/>
</dbReference>
<name>A0A7J7YSC9_RHIFE</name>
<gene>
    <name evidence="4" type="ORF">mRhiFer1_011416</name>
</gene>
<feature type="compositionally biased region" description="Polar residues" evidence="1">
    <location>
        <begin position="358"/>
        <end position="368"/>
    </location>
</feature>
<feature type="compositionally biased region" description="Basic and acidic residues" evidence="1">
    <location>
        <begin position="212"/>
        <end position="221"/>
    </location>
</feature>
<dbReference type="AlphaFoldDB" id="A0A7J7YSC9"/>
<feature type="compositionally biased region" description="Basic residues" evidence="1">
    <location>
        <begin position="83"/>
        <end position="97"/>
    </location>
</feature>
<feature type="compositionally biased region" description="Basic and acidic residues" evidence="1">
    <location>
        <begin position="266"/>
        <end position="282"/>
    </location>
</feature>
<dbReference type="Proteomes" id="UP000585614">
    <property type="component" value="Unassembled WGS sequence"/>
</dbReference>
<feature type="compositionally biased region" description="Polar residues" evidence="1">
    <location>
        <begin position="249"/>
        <end position="264"/>
    </location>
</feature>
<feature type="region of interest" description="Disordered" evidence="1">
    <location>
        <begin position="193"/>
        <end position="368"/>
    </location>
</feature>
<accession>A0A7J7YSC9</accession>